<dbReference type="PANTHER" id="PTHR47986">
    <property type="entry name" value="OSJNBA0070M12.3 PROTEIN"/>
    <property type="match status" value="1"/>
</dbReference>
<gene>
    <name evidence="14" type="ORF">SASPL_145429</name>
</gene>
<dbReference type="AlphaFoldDB" id="A0A8X8WIV7"/>
<feature type="region of interest" description="Disordered" evidence="11">
    <location>
        <begin position="124"/>
        <end position="144"/>
    </location>
</feature>
<feature type="compositionally biased region" description="Polar residues" evidence="11">
    <location>
        <begin position="1"/>
        <end position="11"/>
    </location>
</feature>
<comment type="caution">
    <text evidence="14">The sequence shown here is derived from an EMBL/GenBank/DDBJ whole genome shotgun (WGS) entry which is preliminary data.</text>
</comment>
<name>A0A8X8WIV7_SALSN</name>
<reference evidence="14" key="2">
    <citation type="submission" date="2020-08" db="EMBL/GenBank/DDBJ databases">
        <title>Plant Genome Project.</title>
        <authorList>
            <person name="Zhang R.-G."/>
        </authorList>
    </citation>
    <scope>NUCLEOTIDE SEQUENCE</scope>
    <source>
        <strain evidence="14">Huo1</strain>
        <tissue evidence="14">Leaf</tissue>
    </source>
</reference>
<dbReference type="PANTHER" id="PTHR47986:SF10">
    <property type="entry name" value="RECEPTOR-LIKE KINASE TMK4"/>
    <property type="match status" value="1"/>
</dbReference>
<dbReference type="InterPro" id="IPR017441">
    <property type="entry name" value="Protein_kinase_ATP_BS"/>
</dbReference>
<dbReference type="Pfam" id="PF00560">
    <property type="entry name" value="LRR_1"/>
    <property type="match status" value="3"/>
</dbReference>
<evidence type="ECO:0000256" key="11">
    <source>
        <dbReference type="SAM" id="MobiDB-lite"/>
    </source>
</evidence>
<feature type="region of interest" description="Disordered" evidence="11">
    <location>
        <begin position="750"/>
        <end position="776"/>
    </location>
</feature>
<dbReference type="PROSITE" id="PS00107">
    <property type="entry name" value="PROTEIN_KINASE_ATP"/>
    <property type="match status" value="1"/>
</dbReference>
<dbReference type="PROSITE" id="PS50011">
    <property type="entry name" value="PROTEIN_KINASE_DOM"/>
    <property type="match status" value="1"/>
</dbReference>
<keyword evidence="10" id="KW-0547">Nucleotide-binding</keyword>
<dbReference type="InterPro" id="IPR052422">
    <property type="entry name" value="Auxin_Ser/Thr_Kinase"/>
</dbReference>
<feature type="region of interest" description="Disordered" evidence="11">
    <location>
        <begin position="690"/>
        <end position="710"/>
    </location>
</feature>
<keyword evidence="9" id="KW-0325">Glycoprotein</keyword>
<dbReference type="InterPro" id="IPR001611">
    <property type="entry name" value="Leu-rich_rpt"/>
</dbReference>
<dbReference type="GO" id="GO:0016020">
    <property type="term" value="C:membrane"/>
    <property type="evidence" value="ECO:0007669"/>
    <property type="project" value="UniProtKB-SubCell"/>
</dbReference>
<evidence type="ECO:0000256" key="10">
    <source>
        <dbReference type="PROSITE-ProRule" id="PRU10141"/>
    </source>
</evidence>
<feature type="region of interest" description="Disordered" evidence="11">
    <location>
        <begin position="848"/>
        <end position="874"/>
    </location>
</feature>
<keyword evidence="7 12" id="KW-0472">Membrane</keyword>
<feature type="compositionally biased region" description="Gly residues" evidence="11">
    <location>
        <begin position="693"/>
        <end position="705"/>
    </location>
</feature>
<evidence type="ECO:0000259" key="13">
    <source>
        <dbReference type="PROSITE" id="PS50011"/>
    </source>
</evidence>
<accession>A0A8X8WIV7</accession>
<evidence type="ECO:0000256" key="1">
    <source>
        <dbReference type="ARBA" id="ARBA00004167"/>
    </source>
</evidence>
<keyword evidence="10" id="KW-0067">ATP-binding</keyword>
<dbReference type="SUPFAM" id="SSF56112">
    <property type="entry name" value="Protein kinase-like (PK-like)"/>
    <property type="match status" value="1"/>
</dbReference>
<organism evidence="14">
    <name type="scientific">Salvia splendens</name>
    <name type="common">Scarlet sage</name>
    <dbReference type="NCBI Taxonomy" id="180675"/>
    <lineage>
        <taxon>Eukaryota</taxon>
        <taxon>Viridiplantae</taxon>
        <taxon>Streptophyta</taxon>
        <taxon>Embryophyta</taxon>
        <taxon>Tracheophyta</taxon>
        <taxon>Spermatophyta</taxon>
        <taxon>Magnoliopsida</taxon>
        <taxon>eudicotyledons</taxon>
        <taxon>Gunneridae</taxon>
        <taxon>Pentapetalae</taxon>
        <taxon>asterids</taxon>
        <taxon>lamiids</taxon>
        <taxon>Lamiales</taxon>
        <taxon>Lamiaceae</taxon>
        <taxon>Nepetoideae</taxon>
        <taxon>Mentheae</taxon>
        <taxon>Salviinae</taxon>
        <taxon>Salvia</taxon>
        <taxon>Salvia subgen. Calosphace</taxon>
        <taxon>core Calosphace</taxon>
    </lineage>
</organism>
<evidence type="ECO:0000313" key="15">
    <source>
        <dbReference type="Proteomes" id="UP000298416"/>
    </source>
</evidence>
<keyword evidence="3 12" id="KW-0812">Transmembrane</keyword>
<evidence type="ECO:0000256" key="8">
    <source>
        <dbReference type="ARBA" id="ARBA00023170"/>
    </source>
</evidence>
<feature type="compositionally biased region" description="Polar residues" evidence="11">
    <location>
        <begin position="854"/>
        <end position="867"/>
    </location>
</feature>
<keyword evidence="2" id="KW-0433">Leucine-rich repeat</keyword>
<proteinExistence type="predicted"/>
<dbReference type="InterPro" id="IPR032675">
    <property type="entry name" value="LRR_dom_sf"/>
</dbReference>
<evidence type="ECO:0000256" key="7">
    <source>
        <dbReference type="ARBA" id="ARBA00023136"/>
    </source>
</evidence>
<dbReference type="Gene3D" id="3.30.200.20">
    <property type="entry name" value="Phosphorylase Kinase, domain 1"/>
    <property type="match status" value="1"/>
</dbReference>
<feature type="transmembrane region" description="Helical" evidence="12">
    <location>
        <begin position="713"/>
        <end position="735"/>
    </location>
</feature>
<comment type="subcellular location">
    <subcellularLocation>
        <location evidence="1">Membrane</location>
        <topology evidence="1">Single-pass membrane protein</topology>
    </subcellularLocation>
</comment>
<evidence type="ECO:0000313" key="14">
    <source>
        <dbReference type="EMBL" id="KAG6394839.1"/>
    </source>
</evidence>
<sequence length="874" mass="94804">MRGPQNLSHPSSWDRHGLLGFAEGKPTRGLHPVAQPGVSTWDSLGMAGDSQRGRSRSAWDNPGDRSDYRAERHMPGGDSAWGRHDGPAGFYGAPNVLPQLPQQSLLWPPLGMSIAPPMQQMQFPGFNSSLPPAASSLPSSSLPDQHASFIPNSTTSSSLPSSSFHASTLSLNLLPMQPVSSSSEIMTNLLTNKAPVSTIPSSMPSDAAAWIGEGNRRVSCSPCRDQADCVGARQMVPQSRDFFINHHGHAPPPLPPPRLSQPHPPLLHRRRFHRHVQAPLLPLPAPRGWSSSPHFCTWNNVQCDSTNSFVTTINLNSAAVSGTLPPEINTLSHRQSLELQKNSLTDALPSFQNMTSLHQLLLDTNNFASFPNNLLAGLTNLQVFTINGNSNLASWQFPAYLSGSSNLVKFYASNASINGAIPDIFNYLLNLQDFRLSYNNLTGSLPESYSGSEIRNLWLNNQELGLSGTNDVLRYASAGLDDYMYMEKRIPDLSKCTNLFDLQLRDNRFTGLVLPSLINLPALFNITLQNNKLQGRFPEFPDSVQTNLVANTNSFCLDHPGQCDPHVSTLLDVASALGYPVVMAEEWKGNDACQDWQFILCDSQGGNVTVVNLGKQGFSGTISPVFANLTSLRTLVLSDNMLTGGIPAVLTTFIQLQTFDVSNNNLTGPILTFPHNVSFTYAGNAFLGKSDSRGGGPSQSDGGSGSSNKSPSVGMVVGVVIDVLVFVGIVLFVSYKCYLKGWDKRSRVIEGSEQEKEKATRSGVNRNAGVSNETMSVNSGDHSKMLVLEGGNIAFSIQILRQVTDNFSEENILGRGGFGVVYRGELPNGTKIAVKRMESNAIYGYKRNEGVSGRNRSPNQSSSQTSGRAVRLLY</sequence>
<dbReference type="SUPFAM" id="SSF52058">
    <property type="entry name" value="L domain-like"/>
    <property type="match status" value="1"/>
</dbReference>
<keyword evidence="8" id="KW-0675">Receptor</keyword>
<evidence type="ECO:0000256" key="2">
    <source>
        <dbReference type="ARBA" id="ARBA00022614"/>
    </source>
</evidence>
<reference evidence="14" key="1">
    <citation type="submission" date="2018-01" db="EMBL/GenBank/DDBJ databases">
        <authorList>
            <person name="Mao J.F."/>
        </authorList>
    </citation>
    <scope>NUCLEOTIDE SEQUENCE</scope>
    <source>
        <strain evidence="14">Huo1</strain>
        <tissue evidence="14">Leaf</tissue>
    </source>
</reference>
<feature type="domain" description="Protein kinase" evidence="13">
    <location>
        <begin position="807"/>
        <end position="874"/>
    </location>
</feature>
<evidence type="ECO:0000256" key="6">
    <source>
        <dbReference type="ARBA" id="ARBA00022989"/>
    </source>
</evidence>
<evidence type="ECO:0000256" key="4">
    <source>
        <dbReference type="ARBA" id="ARBA00022729"/>
    </source>
</evidence>
<dbReference type="Proteomes" id="UP000298416">
    <property type="component" value="Unassembled WGS sequence"/>
</dbReference>
<dbReference type="InterPro" id="IPR000719">
    <property type="entry name" value="Prot_kinase_dom"/>
</dbReference>
<feature type="compositionally biased region" description="Basic and acidic residues" evidence="11">
    <location>
        <begin position="62"/>
        <end position="75"/>
    </location>
</feature>
<feature type="binding site" evidence="10">
    <location>
        <position position="835"/>
    </location>
    <ligand>
        <name>ATP</name>
        <dbReference type="ChEBI" id="CHEBI:30616"/>
    </ligand>
</feature>
<dbReference type="Gene3D" id="3.80.10.10">
    <property type="entry name" value="Ribonuclease Inhibitor"/>
    <property type="match status" value="2"/>
</dbReference>
<keyword evidence="5" id="KW-0677">Repeat</keyword>
<feature type="compositionally biased region" description="Basic and acidic residues" evidence="11">
    <location>
        <begin position="750"/>
        <end position="760"/>
    </location>
</feature>
<dbReference type="GO" id="GO:0005524">
    <property type="term" value="F:ATP binding"/>
    <property type="evidence" value="ECO:0007669"/>
    <property type="project" value="UniProtKB-UniRule"/>
</dbReference>
<evidence type="ECO:0000256" key="3">
    <source>
        <dbReference type="ARBA" id="ARBA00022692"/>
    </source>
</evidence>
<feature type="compositionally biased region" description="Low complexity" evidence="11">
    <location>
        <begin position="128"/>
        <end position="143"/>
    </location>
</feature>
<feature type="region of interest" description="Disordered" evidence="11">
    <location>
        <begin position="1"/>
        <end position="75"/>
    </location>
</feature>
<keyword evidence="15" id="KW-1185">Reference proteome</keyword>
<dbReference type="FunFam" id="3.80.10.10:FF:000129">
    <property type="entry name" value="Leucine-rich repeat receptor-like kinase"/>
    <property type="match status" value="1"/>
</dbReference>
<feature type="compositionally biased region" description="Polar residues" evidence="11">
    <location>
        <begin position="762"/>
        <end position="776"/>
    </location>
</feature>
<evidence type="ECO:0000256" key="12">
    <source>
        <dbReference type="SAM" id="Phobius"/>
    </source>
</evidence>
<dbReference type="EMBL" id="PNBA02000017">
    <property type="protein sequence ID" value="KAG6394839.1"/>
    <property type="molecule type" value="Genomic_DNA"/>
</dbReference>
<evidence type="ECO:0000256" key="5">
    <source>
        <dbReference type="ARBA" id="ARBA00022737"/>
    </source>
</evidence>
<protein>
    <recommendedName>
        <fullName evidence="13">Protein kinase domain-containing protein</fullName>
    </recommendedName>
</protein>
<dbReference type="GO" id="GO:0004672">
    <property type="term" value="F:protein kinase activity"/>
    <property type="evidence" value="ECO:0007669"/>
    <property type="project" value="InterPro"/>
</dbReference>
<dbReference type="InterPro" id="IPR011009">
    <property type="entry name" value="Kinase-like_dom_sf"/>
</dbReference>
<keyword evidence="4" id="KW-0732">Signal</keyword>
<evidence type="ECO:0000256" key="9">
    <source>
        <dbReference type="ARBA" id="ARBA00023180"/>
    </source>
</evidence>
<keyword evidence="6 12" id="KW-1133">Transmembrane helix</keyword>